<dbReference type="EMBL" id="WVTA01000015">
    <property type="protein sequence ID" value="KAK3201793.1"/>
    <property type="molecule type" value="Genomic_DNA"/>
</dbReference>
<feature type="region of interest" description="Disordered" evidence="4">
    <location>
        <begin position="1"/>
        <end position="147"/>
    </location>
</feature>
<evidence type="ECO:0000256" key="3">
    <source>
        <dbReference type="ARBA" id="ARBA00023242"/>
    </source>
</evidence>
<protein>
    <recommendedName>
        <fullName evidence="7">Nucleolar complex protein 2</fullName>
    </recommendedName>
</protein>
<feature type="region of interest" description="Disordered" evidence="4">
    <location>
        <begin position="180"/>
        <end position="214"/>
    </location>
</feature>
<dbReference type="Proteomes" id="UP001280581">
    <property type="component" value="Unassembled WGS sequence"/>
</dbReference>
<sequence length="778" mass="87668">MPVTKATKKFEKNKLSGVLKKRKDVAKIKQRKQMDAKRKQRKVMDNTLADGVEPAPGSKPTSNGVKDDAFGEMSMDQFFQGGFQVPEMKKKKKSTKPQTGKRKRTPVEGGDPEDSDVDMADTVAGAEDSGTDSDSDGDIEAHKKQLAGLAEKDPEFYKHLKAHDPELLDFEDDDLDALELSASEDEKTPRKKRKSDKAAKEDAEPTGTGNEVSKKVIQKWKQAMEDKSSLRATKEVVLAFRSAAHLDDETKEGYKYSISDSDVYHEVLVTALQLIPKVLQHHLPIKESASGRIQLSTDSKKFRNLAPLLKSHAVSVNHLLDNLSDASTQRMTLDSLLLLLPYILSFKKIVREVAKNVSSVWADSSNTEATRLSAFLVLRRLVVISDAGIREAVLKQTYQGLIKGARNTTVHNIQGINLMKNTASELWGLDPNVGYTTGFGFIRQLAIHLRQSITNKTKDSYKTVYNWQYIHSLDFWSRVVSVHCESLREAESGKQSPLRPLIYPIVQVTLGAMRLIPTSVYFPLRFQLIRSLLRISSATSTYIPLAPALIEVLNTAEMKKMPKPSTLKALDFNTNIRVTKAYLRTRTYQDGIGEQVAELLSEFFVLWSKNIAFPELALPVTVMLKRWIKTMAKKSSGNRNAKINSLLALLVQKLEANSKWVEERRAKVDFAPNDRAAVEGFLKDTEWEKTPLGAFVAGQRKTRTQKEKEEEAARKTEDAKRRKAEKDEAEENRERFSDAESADEVEEDEDEDEEVDDEVDEISEDEVDDDEEDEDEEE</sequence>
<dbReference type="PANTHER" id="PTHR12687">
    <property type="entry name" value="NUCLEOLAR COMPLEX 2 AND RAD4-RELATED"/>
    <property type="match status" value="1"/>
</dbReference>
<dbReference type="InterPro" id="IPR005343">
    <property type="entry name" value="Noc2"/>
</dbReference>
<comment type="similarity">
    <text evidence="2">Belongs to the NOC2 family.</text>
</comment>
<dbReference type="GO" id="GO:0030690">
    <property type="term" value="C:Noc1p-Noc2p complex"/>
    <property type="evidence" value="ECO:0007669"/>
    <property type="project" value="TreeGrafter"/>
</dbReference>
<evidence type="ECO:0000313" key="6">
    <source>
        <dbReference type="Proteomes" id="UP001280581"/>
    </source>
</evidence>
<evidence type="ECO:0008006" key="7">
    <source>
        <dbReference type="Google" id="ProtNLM"/>
    </source>
</evidence>
<name>A0AAN6LRI5_9PLEO</name>
<dbReference type="InterPro" id="IPR016024">
    <property type="entry name" value="ARM-type_fold"/>
</dbReference>
<comment type="subcellular location">
    <subcellularLocation>
        <location evidence="1">Nucleus</location>
    </subcellularLocation>
</comment>
<dbReference type="GO" id="GO:0005730">
    <property type="term" value="C:nucleolus"/>
    <property type="evidence" value="ECO:0007669"/>
    <property type="project" value="TreeGrafter"/>
</dbReference>
<comment type="caution">
    <text evidence="5">The sequence shown here is derived from an EMBL/GenBank/DDBJ whole genome shotgun (WGS) entry which is preliminary data.</text>
</comment>
<gene>
    <name evidence="5" type="ORF">GRF29_164g669926</name>
</gene>
<feature type="compositionally biased region" description="Basic residues" evidence="4">
    <location>
        <begin position="89"/>
        <end position="104"/>
    </location>
</feature>
<keyword evidence="3" id="KW-0539">Nucleus</keyword>
<dbReference type="Pfam" id="PF03715">
    <property type="entry name" value="Noc2"/>
    <property type="match status" value="1"/>
</dbReference>
<dbReference type="SUPFAM" id="SSF48371">
    <property type="entry name" value="ARM repeat"/>
    <property type="match status" value="1"/>
</dbReference>
<dbReference type="GO" id="GO:0042273">
    <property type="term" value="P:ribosomal large subunit biogenesis"/>
    <property type="evidence" value="ECO:0007669"/>
    <property type="project" value="TreeGrafter"/>
</dbReference>
<proteinExistence type="inferred from homology"/>
<evidence type="ECO:0000256" key="4">
    <source>
        <dbReference type="SAM" id="MobiDB-lite"/>
    </source>
</evidence>
<dbReference type="AlphaFoldDB" id="A0AAN6LRI5"/>
<feature type="compositionally biased region" description="Acidic residues" evidence="4">
    <location>
        <begin position="740"/>
        <end position="778"/>
    </location>
</feature>
<feature type="compositionally biased region" description="Acidic residues" evidence="4">
    <location>
        <begin position="110"/>
        <end position="119"/>
    </location>
</feature>
<dbReference type="PANTHER" id="PTHR12687:SF4">
    <property type="entry name" value="NUCLEOLAR COMPLEX PROTEIN 2 HOMOLOG"/>
    <property type="match status" value="1"/>
</dbReference>
<feature type="compositionally biased region" description="Basic residues" evidence="4">
    <location>
        <begin position="19"/>
        <end position="31"/>
    </location>
</feature>
<evidence type="ECO:0000256" key="1">
    <source>
        <dbReference type="ARBA" id="ARBA00004123"/>
    </source>
</evidence>
<feature type="region of interest" description="Disordered" evidence="4">
    <location>
        <begin position="693"/>
        <end position="778"/>
    </location>
</feature>
<dbReference type="GO" id="GO:0005654">
    <property type="term" value="C:nucleoplasm"/>
    <property type="evidence" value="ECO:0007669"/>
    <property type="project" value="TreeGrafter"/>
</dbReference>
<feature type="compositionally biased region" description="Acidic residues" evidence="4">
    <location>
        <begin position="129"/>
        <end position="138"/>
    </location>
</feature>
<accession>A0AAN6LRI5</accession>
<keyword evidence="6" id="KW-1185">Reference proteome</keyword>
<feature type="compositionally biased region" description="Basic and acidic residues" evidence="4">
    <location>
        <begin position="704"/>
        <end position="738"/>
    </location>
</feature>
<evidence type="ECO:0000313" key="5">
    <source>
        <dbReference type="EMBL" id="KAK3201793.1"/>
    </source>
</evidence>
<dbReference type="GO" id="GO:0030691">
    <property type="term" value="C:Noc2p-Noc3p complex"/>
    <property type="evidence" value="ECO:0007669"/>
    <property type="project" value="TreeGrafter"/>
</dbReference>
<organism evidence="5 6">
    <name type="scientific">Pseudopithomyces chartarum</name>
    <dbReference type="NCBI Taxonomy" id="1892770"/>
    <lineage>
        <taxon>Eukaryota</taxon>
        <taxon>Fungi</taxon>
        <taxon>Dikarya</taxon>
        <taxon>Ascomycota</taxon>
        <taxon>Pezizomycotina</taxon>
        <taxon>Dothideomycetes</taxon>
        <taxon>Pleosporomycetidae</taxon>
        <taxon>Pleosporales</taxon>
        <taxon>Massarineae</taxon>
        <taxon>Didymosphaeriaceae</taxon>
        <taxon>Pseudopithomyces</taxon>
    </lineage>
</organism>
<evidence type="ECO:0000256" key="2">
    <source>
        <dbReference type="ARBA" id="ARBA00005907"/>
    </source>
</evidence>
<reference evidence="5 6" key="1">
    <citation type="submission" date="2021-02" db="EMBL/GenBank/DDBJ databases">
        <title>Genome assembly of Pseudopithomyces chartarum.</title>
        <authorList>
            <person name="Jauregui R."/>
            <person name="Singh J."/>
            <person name="Voisey C."/>
        </authorList>
    </citation>
    <scope>NUCLEOTIDE SEQUENCE [LARGE SCALE GENOMIC DNA]</scope>
    <source>
        <strain evidence="5 6">AGR01</strain>
    </source>
</reference>